<evidence type="ECO:0000313" key="3">
    <source>
        <dbReference type="Proteomes" id="UP000464178"/>
    </source>
</evidence>
<dbReference type="KEGG" id="gms:SOIL9_09330"/>
<protein>
    <recommendedName>
        <fullName evidence="1">IrrE N-terminal-like domain-containing protein</fullName>
    </recommendedName>
</protein>
<accession>A0A6P2D7Q4</accession>
<dbReference type="Proteomes" id="UP000464178">
    <property type="component" value="Chromosome"/>
</dbReference>
<dbReference type="InterPro" id="IPR010359">
    <property type="entry name" value="IrrE_HExxH"/>
</dbReference>
<gene>
    <name evidence="2" type="ORF">SOIL9_09330</name>
</gene>
<sequence length="314" mass="35528">MINEAEALGLAEEHFPHGPEVLAERLGAEIRLKPINIDGWCLRKPSGGAVITLNSNTPETRRRFTLAHEVAHLILGTQSDIQGRANDIYDPRSPDEKAANRLGAEILLPPSCLKRIMKLPVDSKAIAVAAKEAKVSEVVIALRLFKMATDFQLSSPVIARLEESVVKWHMPVTYPLRDDAAQYLYERAATAGGTLRENDSEQMPILVCALSNPSFQVLFFYWLNEKQASVPTPWEQRKQLEAKLFEGDKNFQNVFSGLIGGFKKKAQGMTSEDAYLAFYDLYKDRFKDDQYIRFHSDLCQQYIRFRLGEYAKSE</sequence>
<evidence type="ECO:0000313" key="2">
    <source>
        <dbReference type="EMBL" id="VTR97013.1"/>
    </source>
</evidence>
<reference evidence="2 3" key="1">
    <citation type="submission" date="2019-05" db="EMBL/GenBank/DDBJ databases">
        <authorList>
            <consortium name="Science for Life Laboratories"/>
        </authorList>
    </citation>
    <scope>NUCLEOTIDE SEQUENCE [LARGE SCALE GENOMIC DNA]</scope>
    <source>
        <strain evidence="2">Soil9</strain>
    </source>
</reference>
<dbReference type="PANTHER" id="PTHR43236">
    <property type="entry name" value="ANTITOXIN HIGA1"/>
    <property type="match status" value="1"/>
</dbReference>
<proteinExistence type="predicted"/>
<dbReference type="PANTHER" id="PTHR43236:SF1">
    <property type="entry name" value="BLL7220 PROTEIN"/>
    <property type="match status" value="1"/>
</dbReference>
<dbReference type="InterPro" id="IPR052345">
    <property type="entry name" value="Rad_response_metalloprotease"/>
</dbReference>
<evidence type="ECO:0000259" key="1">
    <source>
        <dbReference type="Pfam" id="PF06114"/>
    </source>
</evidence>
<dbReference type="AlphaFoldDB" id="A0A6P2D7Q4"/>
<organism evidence="2 3">
    <name type="scientific">Gemmata massiliana</name>
    <dbReference type="NCBI Taxonomy" id="1210884"/>
    <lineage>
        <taxon>Bacteria</taxon>
        <taxon>Pseudomonadati</taxon>
        <taxon>Planctomycetota</taxon>
        <taxon>Planctomycetia</taxon>
        <taxon>Gemmatales</taxon>
        <taxon>Gemmataceae</taxon>
        <taxon>Gemmata</taxon>
    </lineage>
</organism>
<dbReference type="EMBL" id="LR593886">
    <property type="protein sequence ID" value="VTR97013.1"/>
    <property type="molecule type" value="Genomic_DNA"/>
</dbReference>
<keyword evidence="3" id="KW-1185">Reference proteome</keyword>
<dbReference type="Gene3D" id="1.10.10.2910">
    <property type="match status" value="1"/>
</dbReference>
<dbReference type="RefSeq" id="WP_162671018.1">
    <property type="nucleotide sequence ID" value="NZ_LR593886.1"/>
</dbReference>
<dbReference type="Pfam" id="PF06114">
    <property type="entry name" value="Peptidase_M78"/>
    <property type="match status" value="1"/>
</dbReference>
<name>A0A6P2D7Q4_9BACT</name>
<feature type="domain" description="IrrE N-terminal-like" evidence="1">
    <location>
        <begin position="24"/>
        <end position="144"/>
    </location>
</feature>